<dbReference type="EMBL" id="BMMS01000011">
    <property type="protein sequence ID" value="GGO88534.1"/>
    <property type="molecule type" value="Genomic_DNA"/>
</dbReference>
<keyword evidence="1" id="KW-0472">Membrane</keyword>
<dbReference type="GO" id="GO:0022857">
    <property type="term" value="F:transmembrane transporter activity"/>
    <property type="evidence" value="ECO:0007669"/>
    <property type="project" value="InterPro"/>
</dbReference>
<reference evidence="2" key="2">
    <citation type="submission" date="2020-09" db="EMBL/GenBank/DDBJ databases">
        <authorList>
            <person name="Sun Q."/>
            <person name="Zhou Y."/>
        </authorList>
    </citation>
    <scope>NUCLEOTIDE SEQUENCE</scope>
    <source>
        <strain evidence="2">CGMCC 4.7201</strain>
    </source>
</reference>
<feature type="transmembrane region" description="Helical" evidence="1">
    <location>
        <begin position="97"/>
        <end position="119"/>
    </location>
</feature>
<protein>
    <submittedName>
        <fullName evidence="2">MFS transporter</fullName>
    </submittedName>
</protein>
<evidence type="ECO:0000313" key="3">
    <source>
        <dbReference type="Proteomes" id="UP000641932"/>
    </source>
</evidence>
<dbReference type="PANTHER" id="PTHR23542">
    <property type="match status" value="1"/>
</dbReference>
<accession>A0A917ZRB1</accession>
<keyword evidence="3" id="KW-1185">Reference proteome</keyword>
<feature type="transmembrane region" description="Helical" evidence="1">
    <location>
        <begin position="230"/>
        <end position="253"/>
    </location>
</feature>
<dbReference type="AlphaFoldDB" id="A0A917ZRB1"/>
<reference evidence="2" key="1">
    <citation type="journal article" date="2014" name="Int. J. Syst. Evol. Microbiol.">
        <title>Complete genome sequence of Corynebacterium casei LMG S-19264T (=DSM 44701T), isolated from a smear-ripened cheese.</title>
        <authorList>
            <consortium name="US DOE Joint Genome Institute (JGI-PGF)"/>
            <person name="Walter F."/>
            <person name="Albersmeier A."/>
            <person name="Kalinowski J."/>
            <person name="Ruckert C."/>
        </authorList>
    </citation>
    <scope>NUCLEOTIDE SEQUENCE</scope>
    <source>
        <strain evidence="2">CGMCC 4.7201</strain>
    </source>
</reference>
<gene>
    <name evidence="2" type="ORF">GCM10012280_29590</name>
</gene>
<sequence length="442" mass="44439">MAVRRTTTPAVPANRCVRATARPGYGQLLRTPGAWRFLFPGFAARLPFAMLTLGIVLLVQHTTGSYGTAGTVAAVCAVAQASAGPQIGRLADRLGQAAVVVPAVVAHTATVGTLTWLALSGAPEWTLYAAAVPAGASVPQIGPMIRSRWMESLGDSPLTGPAFALESVTDELTFVLGPVIATALCTGIHPAAGLVAEAGLTLAGGVAFAAVRHGAPPPARHRAGGRRQSAPAVAGVRLLVLAFLGIGSVFGAMQVSLTAFAEEAGSPGLSGTLYAGFAGGSMVAGAVYGAVRWRRSPQSRMIITYSALVAAASPLWVVHSTGLVALTAIVCGLAVAPTLITGFTLVEKLVPGGSKTEAFTWMTGAIGLGLAAGSTFAGRLADASGSSAGFTVPALGTGLGLFALVALRTRLVPTLAALPRVTVAGSGGTRVLRQERGPVAVD</sequence>
<evidence type="ECO:0000256" key="1">
    <source>
        <dbReference type="SAM" id="Phobius"/>
    </source>
</evidence>
<feature type="transmembrane region" description="Helical" evidence="1">
    <location>
        <begin position="37"/>
        <end position="59"/>
    </location>
</feature>
<proteinExistence type="predicted"/>
<feature type="transmembrane region" description="Helical" evidence="1">
    <location>
        <begin position="65"/>
        <end position="85"/>
    </location>
</feature>
<name>A0A917ZRB1_9ACTN</name>
<feature type="transmembrane region" description="Helical" evidence="1">
    <location>
        <begin position="358"/>
        <end position="381"/>
    </location>
</feature>
<feature type="transmembrane region" description="Helical" evidence="1">
    <location>
        <begin position="302"/>
        <end position="318"/>
    </location>
</feature>
<dbReference type="Pfam" id="PF07690">
    <property type="entry name" value="MFS_1"/>
    <property type="match status" value="1"/>
</dbReference>
<feature type="transmembrane region" description="Helical" evidence="1">
    <location>
        <begin position="387"/>
        <end position="407"/>
    </location>
</feature>
<comment type="caution">
    <text evidence="2">The sequence shown here is derived from an EMBL/GenBank/DDBJ whole genome shotgun (WGS) entry which is preliminary data.</text>
</comment>
<dbReference type="SUPFAM" id="SSF103473">
    <property type="entry name" value="MFS general substrate transporter"/>
    <property type="match status" value="2"/>
</dbReference>
<evidence type="ECO:0000313" key="2">
    <source>
        <dbReference type="EMBL" id="GGO88534.1"/>
    </source>
</evidence>
<keyword evidence="1" id="KW-0812">Transmembrane</keyword>
<dbReference type="Proteomes" id="UP000641932">
    <property type="component" value="Unassembled WGS sequence"/>
</dbReference>
<feature type="transmembrane region" description="Helical" evidence="1">
    <location>
        <begin position="324"/>
        <end position="346"/>
    </location>
</feature>
<keyword evidence="1" id="KW-1133">Transmembrane helix</keyword>
<dbReference type="Gene3D" id="1.20.1250.20">
    <property type="entry name" value="MFS general substrate transporter like domains"/>
    <property type="match status" value="2"/>
</dbReference>
<dbReference type="InterPro" id="IPR011701">
    <property type="entry name" value="MFS"/>
</dbReference>
<dbReference type="InterPro" id="IPR036259">
    <property type="entry name" value="MFS_trans_sf"/>
</dbReference>
<feature type="transmembrane region" description="Helical" evidence="1">
    <location>
        <begin position="273"/>
        <end position="290"/>
    </location>
</feature>
<dbReference type="PANTHER" id="PTHR23542:SF1">
    <property type="entry name" value="MAJOR FACILITATOR SUPERFAMILY (MFS) PROFILE DOMAIN-CONTAINING PROTEIN"/>
    <property type="match status" value="1"/>
</dbReference>
<organism evidence="2 3">
    <name type="scientific">Wenjunlia tyrosinilytica</name>
    <dbReference type="NCBI Taxonomy" id="1544741"/>
    <lineage>
        <taxon>Bacteria</taxon>
        <taxon>Bacillati</taxon>
        <taxon>Actinomycetota</taxon>
        <taxon>Actinomycetes</taxon>
        <taxon>Kitasatosporales</taxon>
        <taxon>Streptomycetaceae</taxon>
        <taxon>Wenjunlia</taxon>
    </lineage>
</organism>
<dbReference type="RefSeq" id="WP_189132107.1">
    <property type="nucleotide sequence ID" value="NZ_BMMS01000011.1"/>
</dbReference>